<reference evidence="7 8" key="1">
    <citation type="submission" date="2019-06" db="EMBL/GenBank/DDBJ databases">
        <authorList>
            <person name="De-Chao Zhang Q."/>
        </authorList>
    </citation>
    <scope>NUCLEOTIDE SEQUENCE [LARGE SCALE GENOMIC DNA]</scope>
    <source>
        <strain evidence="7 8">KN1116</strain>
    </source>
</reference>
<dbReference type="PANTHER" id="PTHR42711:SF17">
    <property type="entry name" value="ABC TRANSPORTER ATP-BINDING PROTEIN"/>
    <property type="match status" value="1"/>
</dbReference>
<dbReference type="InterPro" id="IPR003593">
    <property type="entry name" value="AAA+_ATPase"/>
</dbReference>
<keyword evidence="5" id="KW-0046">Antibiotic resistance</keyword>
<dbReference type="AlphaFoldDB" id="A0A9E5MJS2"/>
<dbReference type="GO" id="GO:0046677">
    <property type="term" value="P:response to antibiotic"/>
    <property type="evidence" value="ECO:0007669"/>
    <property type="project" value="UniProtKB-KW"/>
</dbReference>
<dbReference type="RefSeq" id="WP_152582212.1">
    <property type="nucleotide sequence ID" value="NZ_VIKT02000003.1"/>
</dbReference>
<comment type="caution">
    <text evidence="7">The sequence shown here is derived from an EMBL/GenBank/DDBJ whole genome shotgun (WGS) entry which is preliminary data.</text>
</comment>
<dbReference type="EMBL" id="VIKT02000003">
    <property type="protein sequence ID" value="NHF62209.1"/>
    <property type="molecule type" value="Genomic_DNA"/>
</dbReference>
<evidence type="ECO:0000256" key="4">
    <source>
        <dbReference type="ARBA" id="ARBA00022840"/>
    </source>
</evidence>
<organism evidence="7 8">
    <name type="scientific">Microcella pacifica</name>
    <dbReference type="NCBI Taxonomy" id="2591847"/>
    <lineage>
        <taxon>Bacteria</taxon>
        <taxon>Bacillati</taxon>
        <taxon>Actinomycetota</taxon>
        <taxon>Actinomycetes</taxon>
        <taxon>Micrococcales</taxon>
        <taxon>Microbacteriaceae</taxon>
        <taxon>Microcella</taxon>
    </lineage>
</organism>
<keyword evidence="4 7" id="KW-0067">ATP-binding</keyword>
<dbReference type="PROSITE" id="PS00211">
    <property type="entry name" value="ABC_TRANSPORTER_1"/>
    <property type="match status" value="1"/>
</dbReference>
<dbReference type="InterPro" id="IPR027417">
    <property type="entry name" value="P-loop_NTPase"/>
</dbReference>
<dbReference type="InterPro" id="IPR003439">
    <property type="entry name" value="ABC_transporter-like_ATP-bd"/>
</dbReference>
<gene>
    <name evidence="7" type="ORF">FK219_002960</name>
</gene>
<evidence type="ECO:0000256" key="2">
    <source>
        <dbReference type="ARBA" id="ARBA00022448"/>
    </source>
</evidence>
<dbReference type="Proteomes" id="UP000818266">
    <property type="component" value="Unassembled WGS sequence"/>
</dbReference>
<evidence type="ECO:0000256" key="1">
    <source>
        <dbReference type="ARBA" id="ARBA00004202"/>
    </source>
</evidence>
<name>A0A9E5MJS2_9MICO</name>
<dbReference type="Gene3D" id="3.40.50.300">
    <property type="entry name" value="P-loop containing nucleotide triphosphate hydrolases"/>
    <property type="match status" value="1"/>
</dbReference>
<dbReference type="PANTHER" id="PTHR42711">
    <property type="entry name" value="ABC TRANSPORTER ATP-BINDING PROTEIN"/>
    <property type="match status" value="1"/>
</dbReference>
<reference evidence="7 8" key="2">
    <citation type="submission" date="2020-03" db="EMBL/GenBank/DDBJ databases">
        <title>Chryseoglobus sp. isolated from a deep-sea seamount.</title>
        <authorList>
            <person name="Zhang D.-C."/>
        </authorList>
    </citation>
    <scope>NUCLEOTIDE SEQUENCE [LARGE SCALE GENOMIC DNA]</scope>
    <source>
        <strain evidence="7 8">KN1116</strain>
    </source>
</reference>
<dbReference type="GO" id="GO:0016887">
    <property type="term" value="F:ATP hydrolysis activity"/>
    <property type="evidence" value="ECO:0007669"/>
    <property type="project" value="InterPro"/>
</dbReference>
<keyword evidence="8" id="KW-1185">Reference proteome</keyword>
<dbReference type="InterPro" id="IPR050763">
    <property type="entry name" value="ABC_transporter_ATP-binding"/>
</dbReference>
<feature type="domain" description="ABC transporter" evidence="6">
    <location>
        <begin position="5"/>
        <end position="228"/>
    </location>
</feature>
<dbReference type="PROSITE" id="PS50893">
    <property type="entry name" value="ABC_TRANSPORTER_2"/>
    <property type="match status" value="1"/>
</dbReference>
<evidence type="ECO:0000256" key="3">
    <source>
        <dbReference type="ARBA" id="ARBA00022741"/>
    </source>
</evidence>
<dbReference type="GO" id="GO:0005886">
    <property type="term" value="C:plasma membrane"/>
    <property type="evidence" value="ECO:0007669"/>
    <property type="project" value="UniProtKB-SubCell"/>
</dbReference>
<dbReference type="InterPro" id="IPR017871">
    <property type="entry name" value="ABC_transporter-like_CS"/>
</dbReference>
<evidence type="ECO:0000256" key="5">
    <source>
        <dbReference type="ARBA" id="ARBA00023251"/>
    </source>
</evidence>
<dbReference type="SMART" id="SM00382">
    <property type="entry name" value="AAA"/>
    <property type="match status" value="1"/>
</dbReference>
<keyword evidence="3" id="KW-0547">Nucleotide-binding</keyword>
<dbReference type="OrthoDB" id="9804819at2"/>
<evidence type="ECO:0000313" key="8">
    <source>
        <dbReference type="Proteomes" id="UP000818266"/>
    </source>
</evidence>
<dbReference type="GO" id="GO:0005524">
    <property type="term" value="F:ATP binding"/>
    <property type="evidence" value="ECO:0007669"/>
    <property type="project" value="UniProtKB-KW"/>
</dbReference>
<accession>A0A9E5MJS2</accession>
<comment type="subcellular location">
    <subcellularLocation>
        <location evidence="1">Cell membrane</location>
        <topology evidence="1">Peripheral membrane protein</topology>
    </subcellularLocation>
</comment>
<dbReference type="SUPFAM" id="SSF52540">
    <property type="entry name" value="P-loop containing nucleoside triphosphate hydrolases"/>
    <property type="match status" value="1"/>
</dbReference>
<evidence type="ECO:0000259" key="6">
    <source>
        <dbReference type="PROSITE" id="PS50893"/>
    </source>
</evidence>
<keyword evidence="2" id="KW-0813">Transport</keyword>
<evidence type="ECO:0000313" key="7">
    <source>
        <dbReference type="EMBL" id="NHF62209.1"/>
    </source>
</evidence>
<sequence>MTTLARLDSVTRRFGSTTALDAVSLEIRSGEILGLLGPNGAGKSTMLTLLQGRRRPTSGTVELFGGDPSLARFRAELGSTPQETALPDTLRVSEVIDLVAAHFPDRVPTAQLAEEFGFADLLRRQCGALSGGQKRRIAVALAFAGRPRLVLLDEPTTGLDVDARHGLWAAIRRHRADGATVVVTSHYLEEIEALADRVVVIDQGRVLADDSLDAVRSRVESSIVSLRSPSAQRIAELAGVVRAERAEGGEASGDGTDRLDLTVADSDEFVRTLVTSGLPFERLAVRGASLEEAFLALTVSTPASPERIPV</sequence>
<dbReference type="Pfam" id="PF00005">
    <property type="entry name" value="ABC_tran"/>
    <property type="match status" value="1"/>
</dbReference>
<proteinExistence type="predicted"/>
<dbReference type="CDD" id="cd03230">
    <property type="entry name" value="ABC_DR_subfamily_A"/>
    <property type="match status" value="1"/>
</dbReference>
<protein>
    <submittedName>
        <fullName evidence="7">ABC transporter ATP-binding protein</fullName>
    </submittedName>
</protein>